<organism evidence="1 2">
    <name type="scientific">Maioricimonas rarisocia</name>
    <dbReference type="NCBI Taxonomy" id="2528026"/>
    <lineage>
        <taxon>Bacteria</taxon>
        <taxon>Pseudomonadati</taxon>
        <taxon>Planctomycetota</taxon>
        <taxon>Planctomycetia</taxon>
        <taxon>Planctomycetales</taxon>
        <taxon>Planctomycetaceae</taxon>
        <taxon>Maioricimonas</taxon>
    </lineage>
</organism>
<dbReference type="OrthoDB" id="280374at2"/>
<dbReference type="AlphaFoldDB" id="A0A517ZF84"/>
<sequence length="108" mass="12424">MSVAREDGTKVVLPRTGPDEFWQTIREHYAGDDPRTWKYLAMLALRENAGWPLDQIGAVFGHPKGHVTRCLSRIKSDLRQRFEMSPEFLDVDEAMCPEDRTPGRNVPR</sequence>
<evidence type="ECO:0008006" key="3">
    <source>
        <dbReference type="Google" id="ProtNLM"/>
    </source>
</evidence>
<accession>A0A517ZF84</accession>
<gene>
    <name evidence="1" type="ORF">Mal4_54540</name>
</gene>
<dbReference type="KEGG" id="mri:Mal4_54540"/>
<dbReference type="RefSeq" id="WP_145372307.1">
    <property type="nucleotide sequence ID" value="NZ_CP036275.1"/>
</dbReference>
<protein>
    <recommendedName>
        <fullName evidence="3">Sigma-70, region 4</fullName>
    </recommendedName>
</protein>
<dbReference type="Proteomes" id="UP000320496">
    <property type="component" value="Chromosome"/>
</dbReference>
<reference evidence="1 2" key="1">
    <citation type="submission" date="2019-02" db="EMBL/GenBank/DDBJ databases">
        <title>Deep-cultivation of Planctomycetes and their phenomic and genomic characterization uncovers novel biology.</title>
        <authorList>
            <person name="Wiegand S."/>
            <person name="Jogler M."/>
            <person name="Boedeker C."/>
            <person name="Pinto D."/>
            <person name="Vollmers J."/>
            <person name="Rivas-Marin E."/>
            <person name="Kohn T."/>
            <person name="Peeters S.H."/>
            <person name="Heuer A."/>
            <person name="Rast P."/>
            <person name="Oberbeckmann S."/>
            <person name="Bunk B."/>
            <person name="Jeske O."/>
            <person name="Meyerdierks A."/>
            <person name="Storesund J.E."/>
            <person name="Kallscheuer N."/>
            <person name="Luecker S."/>
            <person name="Lage O.M."/>
            <person name="Pohl T."/>
            <person name="Merkel B.J."/>
            <person name="Hornburger P."/>
            <person name="Mueller R.-W."/>
            <person name="Bruemmer F."/>
            <person name="Labrenz M."/>
            <person name="Spormann A.M."/>
            <person name="Op den Camp H."/>
            <person name="Overmann J."/>
            <person name="Amann R."/>
            <person name="Jetten M.S.M."/>
            <person name="Mascher T."/>
            <person name="Medema M.H."/>
            <person name="Devos D.P."/>
            <person name="Kaster A.-K."/>
            <person name="Ovreas L."/>
            <person name="Rohde M."/>
            <person name="Galperin M.Y."/>
            <person name="Jogler C."/>
        </authorList>
    </citation>
    <scope>NUCLEOTIDE SEQUENCE [LARGE SCALE GENOMIC DNA]</scope>
    <source>
        <strain evidence="1 2">Mal4</strain>
    </source>
</reference>
<dbReference type="EMBL" id="CP036275">
    <property type="protein sequence ID" value="QDU41089.1"/>
    <property type="molecule type" value="Genomic_DNA"/>
</dbReference>
<evidence type="ECO:0000313" key="2">
    <source>
        <dbReference type="Proteomes" id="UP000320496"/>
    </source>
</evidence>
<proteinExistence type="predicted"/>
<keyword evidence="2" id="KW-1185">Reference proteome</keyword>
<name>A0A517ZF84_9PLAN</name>
<evidence type="ECO:0000313" key="1">
    <source>
        <dbReference type="EMBL" id="QDU41089.1"/>
    </source>
</evidence>